<evidence type="ECO:0000313" key="3">
    <source>
        <dbReference type="Proteomes" id="UP001642409"/>
    </source>
</evidence>
<dbReference type="CDD" id="cd14348">
    <property type="entry name" value="UBA_p47"/>
    <property type="match status" value="1"/>
</dbReference>
<reference evidence="1" key="1">
    <citation type="submission" date="2023-06" db="EMBL/GenBank/DDBJ databases">
        <authorList>
            <person name="Kurt Z."/>
        </authorList>
    </citation>
    <scope>NUCLEOTIDE SEQUENCE</scope>
</reference>
<sequence>MQHQEYLNQFFSKRSSASEKINNFVQITKQSNATAKYFLTQAGFDLQLALVMYIQQNPREERQVNMNLGQLVYFDRNQSSIYQANNIQQFEQNEEEQKVITVTFQEKKTKKYQLTDKPTPYLMTVNRRVKEFESIRKEKQVIKRCTSSNSKIKANKTQFQKQNNQPHNILCFKKQQCTEDSLLPLGPEFVHLLEPINQDPPVEQNFQTFIPQSTNMRPISNQMPIAPNQYSPQSPYTYTRPISQVPYQQNIQQNNYQNNQQPYHQNQQYQQVQNFNQNHLASPFQSNQADNHVQPINYQQPNYVQQSNPHFNQNAQQFQQNQFQQQNSQNYQISQSNNPAQQFIQQPPQNFNQAIQSPNFQQLQQPQQFVQQQSIQQHFNQQYSNQVQVSNQNTYANPVQNFNQIQHNPAPLPPVNGLFYNQIPQNIQIQGQMNNFPQQNPSKAFQRQNVKSPVKTNVIFIKNEDMKFGQFNQKIMEFLKDRLKYLNLNVSIQNGGDIQIVTGDECLKAVLSVVNNIKIGNSGIPYGIHQQ</sequence>
<reference evidence="2 3" key="2">
    <citation type="submission" date="2024-07" db="EMBL/GenBank/DDBJ databases">
        <authorList>
            <person name="Akdeniz Z."/>
        </authorList>
    </citation>
    <scope>NUCLEOTIDE SEQUENCE [LARGE SCALE GENOMIC DNA]</scope>
</reference>
<keyword evidence="3" id="KW-1185">Reference proteome</keyword>
<accession>A0AA86RF77</accession>
<dbReference type="EMBL" id="CATOUU010001118">
    <property type="protein sequence ID" value="CAI9973026.1"/>
    <property type="molecule type" value="Genomic_DNA"/>
</dbReference>
<evidence type="ECO:0000313" key="2">
    <source>
        <dbReference type="EMBL" id="CAL6022473.1"/>
    </source>
</evidence>
<dbReference type="Proteomes" id="UP001642409">
    <property type="component" value="Unassembled WGS sequence"/>
</dbReference>
<dbReference type="Pfam" id="PF14555">
    <property type="entry name" value="UBA_4"/>
    <property type="match status" value="1"/>
</dbReference>
<name>A0AA86RF77_9EUKA</name>
<dbReference type="Gene3D" id="1.10.8.10">
    <property type="entry name" value="DNA helicase RuvA subunit, C-terminal domain"/>
    <property type="match status" value="1"/>
</dbReference>
<evidence type="ECO:0000313" key="1">
    <source>
        <dbReference type="EMBL" id="CAI9973026.1"/>
    </source>
</evidence>
<comment type="caution">
    <text evidence="1">The sequence shown here is derived from an EMBL/GenBank/DDBJ whole genome shotgun (WGS) entry which is preliminary data.</text>
</comment>
<organism evidence="1">
    <name type="scientific">Hexamita inflata</name>
    <dbReference type="NCBI Taxonomy" id="28002"/>
    <lineage>
        <taxon>Eukaryota</taxon>
        <taxon>Metamonada</taxon>
        <taxon>Diplomonadida</taxon>
        <taxon>Hexamitidae</taxon>
        <taxon>Hexamitinae</taxon>
        <taxon>Hexamita</taxon>
    </lineage>
</organism>
<dbReference type="EMBL" id="CAXDID020000091">
    <property type="protein sequence ID" value="CAL6022473.1"/>
    <property type="molecule type" value="Genomic_DNA"/>
</dbReference>
<proteinExistence type="predicted"/>
<gene>
    <name evidence="2" type="ORF">HINF_LOCUS28664</name>
    <name evidence="1" type="ORF">HINF_LOCUS60671</name>
</gene>
<protein>
    <submittedName>
        <fullName evidence="2">Hypothetical_protein</fullName>
    </submittedName>
</protein>
<dbReference type="AlphaFoldDB" id="A0AA86RF77"/>